<evidence type="ECO:0000256" key="7">
    <source>
        <dbReference type="RuleBase" id="RU361161"/>
    </source>
</evidence>
<protein>
    <recommendedName>
        <fullName evidence="3">beta-glucosidase</fullName>
        <ecNumber evidence="3">3.2.1.21</ecNumber>
    </recommendedName>
</protein>
<evidence type="ECO:0000256" key="2">
    <source>
        <dbReference type="ARBA" id="ARBA00005336"/>
    </source>
</evidence>
<evidence type="ECO:0000259" key="9">
    <source>
        <dbReference type="Pfam" id="PF00933"/>
    </source>
</evidence>
<evidence type="ECO:0000256" key="6">
    <source>
        <dbReference type="ARBA" id="ARBA00023295"/>
    </source>
</evidence>
<organism evidence="11 12">
    <name type="scientific">Ceratopteris richardii</name>
    <name type="common">Triangle waterfern</name>
    <dbReference type="NCBI Taxonomy" id="49495"/>
    <lineage>
        <taxon>Eukaryota</taxon>
        <taxon>Viridiplantae</taxon>
        <taxon>Streptophyta</taxon>
        <taxon>Embryophyta</taxon>
        <taxon>Tracheophyta</taxon>
        <taxon>Polypodiopsida</taxon>
        <taxon>Polypodiidae</taxon>
        <taxon>Polypodiales</taxon>
        <taxon>Pteridineae</taxon>
        <taxon>Pteridaceae</taxon>
        <taxon>Parkerioideae</taxon>
        <taxon>Ceratopteris</taxon>
    </lineage>
</organism>
<dbReference type="InterPro" id="IPR036881">
    <property type="entry name" value="Glyco_hydro_3_C_sf"/>
</dbReference>
<dbReference type="PRINTS" id="PR00133">
    <property type="entry name" value="GLHYDRLASE3"/>
</dbReference>
<dbReference type="PROSITE" id="PS00775">
    <property type="entry name" value="GLYCOSYL_HYDROL_F3"/>
    <property type="match status" value="1"/>
</dbReference>
<dbReference type="InterPro" id="IPR019800">
    <property type="entry name" value="Glyco_hydro_3_AS"/>
</dbReference>
<dbReference type="InterPro" id="IPR017853">
    <property type="entry name" value="GH"/>
</dbReference>
<keyword evidence="4 8" id="KW-0732">Signal</keyword>
<dbReference type="Pfam" id="PF00933">
    <property type="entry name" value="Glyco_hydro_3"/>
    <property type="match status" value="1"/>
</dbReference>
<sequence length="630" mass="68627">MYKSCISGESILPSIFLLCVALCYSSLALAKGTSSDVPLYKNPDANVEDRVEDLLKRMTLEEKIGQMTQVERSIANSSNIEQYFFGSILSGGGSVPSERASPTDWMDMIDGFQKAALSTRLGIPLMYGIDAVHGNNNVYGATIFPHNIGLGCTREPDLLKRIGTATALEARGTGIPYVFAPCLAVCRNPSWGRCYESYGEDPDLVRSMTEIIPGLQGNPSGVGIPSVDTQRNVAATAKHFVGDGGTLNGIDEGNTLSSFRRFVGTHMAPYFDAIAKGVATIMISYSSYNGQKMHTNQFLISHVLKKQLQFKGMVISDWMGLDRSTDPWGANYTNSVRLGINAGLDMIMVPFNYTIFQESVLSLVQSKSIPMKRINDAVRRILRVKFTLGLFEHPYADRSLTSMVGSQAHRDLAREAVRKSLVLLKNGNPGSTPLLPLDRKASKILVAGSHANDIGNQCGGWTITWQGSSGNTTKGTTILEGIESAVSSETEVVFKESPDASFAKNKGFAYAVVVVGEQPYAEYVGDNFNLTIPKEGIETINNVCSAVKCVVVLISGRPLVIEPYLPMVEAFVAAWLPGTEGQGVSDVLFGDYPFQGKLSRTWFKTVNQLPMNVGDKHYDPLFDYGFGLHY</sequence>
<dbReference type="SUPFAM" id="SSF51445">
    <property type="entry name" value="(Trans)glycosidases"/>
    <property type="match status" value="1"/>
</dbReference>
<comment type="similarity">
    <text evidence="2 7">Belongs to the glycosyl hydrolase 3 family.</text>
</comment>
<reference evidence="11" key="1">
    <citation type="submission" date="2021-08" db="EMBL/GenBank/DDBJ databases">
        <title>WGS assembly of Ceratopteris richardii.</title>
        <authorList>
            <person name="Marchant D.B."/>
            <person name="Chen G."/>
            <person name="Jenkins J."/>
            <person name="Shu S."/>
            <person name="Leebens-Mack J."/>
            <person name="Grimwood J."/>
            <person name="Schmutz J."/>
            <person name="Soltis P."/>
            <person name="Soltis D."/>
            <person name="Chen Z.-H."/>
        </authorList>
    </citation>
    <scope>NUCLEOTIDE SEQUENCE</scope>
    <source>
        <strain evidence="11">Whitten #5841</strain>
        <tissue evidence="11">Leaf</tissue>
    </source>
</reference>
<feature type="signal peptide" evidence="8">
    <location>
        <begin position="1"/>
        <end position="30"/>
    </location>
</feature>
<comment type="catalytic activity">
    <reaction evidence="1">
        <text>Hydrolysis of terminal, non-reducing beta-D-glucosyl residues with release of beta-D-glucose.</text>
        <dbReference type="EC" id="3.2.1.21"/>
    </reaction>
</comment>
<keyword evidence="12" id="KW-1185">Reference proteome</keyword>
<dbReference type="FunFam" id="3.40.50.1700:FF:000002">
    <property type="entry name" value="Glycosyl hydrolase family protein"/>
    <property type="match status" value="1"/>
</dbReference>
<dbReference type="Gene3D" id="3.40.50.1700">
    <property type="entry name" value="Glycoside hydrolase family 3 C-terminal domain"/>
    <property type="match status" value="1"/>
</dbReference>
<evidence type="ECO:0000256" key="4">
    <source>
        <dbReference type="ARBA" id="ARBA00022729"/>
    </source>
</evidence>
<evidence type="ECO:0000259" key="10">
    <source>
        <dbReference type="Pfam" id="PF01915"/>
    </source>
</evidence>
<dbReference type="InterPro" id="IPR002772">
    <property type="entry name" value="Glyco_hydro_3_C"/>
</dbReference>
<gene>
    <name evidence="11" type="ORF">KP509_12G022900</name>
</gene>
<dbReference type="FunFam" id="3.20.20.300:FF:000003">
    <property type="entry name" value="Beta-D-glucan exohydrolase isoenzyme ExoI"/>
    <property type="match status" value="1"/>
</dbReference>
<dbReference type="Pfam" id="PF01915">
    <property type="entry name" value="Glyco_hydro_3_C"/>
    <property type="match status" value="1"/>
</dbReference>
<comment type="caution">
    <text evidence="11">The sequence shown here is derived from an EMBL/GenBank/DDBJ whole genome shotgun (WGS) entry which is preliminary data.</text>
</comment>
<proteinExistence type="inferred from homology"/>
<dbReference type="InterPro" id="IPR001764">
    <property type="entry name" value="Glyco_hydro_3_N"/>
</dbReference>
<dbReference type="InterPro" id="IPR051915">
    <property type="entry name" value="Cellulose_Degrad_GH3"/>
</dbReference>
<feature type="domain" description="Glycoside hydrolase family 3 C-terminal" evidence="10">
    <location>
        <begin position="421"/>
        <end position="630"/>
    </location>
</feature>
<evidence type="ECO:0000256" key="5">
    <source>
        <dbReference type="ARBA" id="ARBA00022801"/>
    </source>
</evidence>
<dbReference type="OrthoDB" id="47059at2759"/>
<dbReference type="AlphaFoldDB" id="A0A8T2TJP5"/>
<keyword evidence="5 7" id="KW-0378">Hydrolase</keyword>
<dbReference type="Proteomes" id="UP000825935">
    <property type="component" value="Chromosome 12"/>
</dbReference>
<accession>A0A8T2TJP5</accession>
<dbReference type="SUPFAM" id="SSF52279">
    <property type="entry name" value="Beta-D-glucan exohydrolase, C-terminal domain"/>
    <property type="match status" value="1"/>
</dbReference>
<name>A0A8T2TJP5_CERRI</name>
<dbReference type="EMBL" id="CM035417">
    <property type="protein sequence ID" value="KAH7422738.1"/>
    <property type="molecule type" value="Genomic_DNA"/>
</dbReference>
<dbReference type="PANTHER" id="PTHR30620">
    <property type="entry name" value="PERIPLASMIC BETA-GLUCOSIDASE-RELATED"/>
    <property type="match status" value="1"/>
</dbReference>
<feature type="chain" id="PRO_5035715447" description="beta-glucosidase" evidence="8">
    <location>
        <begin position="31"/>
        <end position="630"/>
    </location>
</feature>
<evidence type="ECO:0000256" key="8">
    <source>
        <dbReference type="SAM" id="SignalP"/>
    </source>
</evidence>
<evidence type="ECO:0000256" key="3">
    <source>
        <dbReference type="ARBA" id="ARBA00012744"/>
    </source>
</evidence>
<dbReference type="GO" id="GO:0008422">
    <property type="term" value="F:beta-glucosidase activity"/>
    <property type="evidence" value="ECO:0007669"/>
    <property type="project" value="UniProtKB-EC"/>
</dbReference>
<dbReference type="InterPro" id="IPR036962">
    <property type="entry name" value="Glyco_hydro_3_N_sf"/>
</dbReference>
<dbReference type="OMA" id="HGNAMVM"/>
<evidence type="ECO:0000313" key="12">
    <source>
        <dbReference type="Proteomes" id="UP000825935"/>
    </source>
</evidence>
<evidence type="ECO:0000313" key="11">
    <source>
        <dbReference type="EMBL" id="KAH7422738.1"/>
    </source>
</evidence>
<keyword evidence="6 7" id="KW-0326">Glycosidase</keyword>
<dbReference type="Gene3D" id="3.20.20.300">
    <property type="entry name" value="Glycoside hydrolase, family 3, N-terminal domain"/>
    <property type="match status" value="1"/>
</dbReference>
<feature type="domain" description="Glycoside hydrolase family 3 N-terminal" evidence="9">
    <location>
        <begin position="59"/>
        <end position="384"/>
    </location>
</feature>
<dbReference type="PANTHER" id="PTHR30620:SF16">
    <property type="entry name" value="LYSOSOMAL BETA GLUCOSIDASE"/>
    <property type="match status" value="1"/>
</dbReference>
<evidence type="ECO:0000256" key="1">
    <source>
        <dbReference type="ARBA" id="ARBA00000448"/>
    </source>
</evidence>
<dbReference type="GO" id="GO:0009251">
    <property type="term" value="P:glucan catabolic process"/>
    <property type="evidence" value="ECO:0007669"/>
    <property type="project" value="TreeGrafter"/>
</dbReference>
<dbReference type="EC" id="3.2.1.21" evidence="3"/>